<reference evidence="1 2" key="1">
    <citation type="submission" date="2019-05" db="EMBL/GenBank/DDBJ databases">
        <title>Arcobacter cibarius and Arcobacter thereius providing challenges in identification an antibiotic susceptibility and Quinolone resistance.</title>
        <authorList>
            <person name="Busch A."/>
            <person name="Hanel I."/>
            <person name="Hotzel H."/>
            <person name="Tomaso H."/>
        </authorList>
    </citation>
    <scope>NUCLEOTIDE SEQUENCE [LARGE SCALE GENOMIC DNA]</scope>
    <source>
        <strain evidence="1 2">17CS1191_2</strain>
    </source>
</reference>
<evidence type="ECO:0000313" key="2">
    <source>
        <dbReference type="Proteomes" id="UP000308001"/>
    </source>
</evidence>
<organism evidence="1 2">
    <name type="scientific">Aliarcobacter thereius</name>
    <dbReference type="NCBI Taxonomy" id="544718"/>
    <lineage>
        <taxon>Bacteria</taxon>
        <taxon>Pseudomonadati</taxon>
        <taxon>Campylobacterota</taxon>
        <taxon>Epsilonproteobacteria</taxon>
        <taxon>Campylobacterales</taxon>
        <taxon>Arcobacteraceae</taxon>
        <taxon>Aliarcobacter</taxon>
    </lineage>
</organism>
<dbReference type="InterPro" id="IPR011009">
    <property type="entry name" value="Kinase-like_dom_sf"/>
</dbReference>
<comment type="caution">
    <text evidence="1">The sequence shown here is derived from an EMBL/GenBank/DDBJ whole genome shotgun (WGS) entry which is preliminary data.</text>
</comment>
<dbReference type="RefSeq" id="WP_138142657.1">
    <property type="nucleotide sequence ID" value="NZ_VBUF01000001.1"/>
</dbReference>
<dbReference type="InterPro" id="IPR008266">
    <property type="entry name" value="Tyr_kinase_AS"/>
</dbReference>
<evidence type="ECO:0000313" key="1">
    <source>
        <dbReference type="EMBL" id="TLS72921.1"/>
    </source>
</evidence>
<name>A0A5R9H2F8_9BACT</name>
<accession>A0A5R9H2F8</accession>
<dbReference type="Gene3D" id="1.10.510.10">
    <property type="entry name" value="Transferase(Phosphotransferase) domain 1"/>
    <property type="match status" value="1"/>
</dbReference>
<sequence length="249" mass="30225">MSNFKFIINEKYKGFQEFLLNIKKYFKENSNTIHKARNEIKVINHQNIDLVVKAFKIPHILNRFIYTFFRDSKAKKSYEYAFKIENSTPSPIGYIEFYENFLIKDSYFISEKFDYDFTIREPLLDINFPNKNGIFKAFAKFTFFLHEKGIYHLDYSPGNILIKKENDNFIFKIVDINRMKFLDMDIELRMKNFSKLWAKDEDLEFIIKEYAKLYKKNEEELCKKAIDFSKKHKNFKNFKKILRGKRIDD</sequence>
<gene>
    <name evidence="1" type="ORF">FE246_00095</name>
</gene>
<dbReference type="SUPFAM" id="SSF56112">
    <property type="entry name" value="Protein kinase-like (PK-like)"/>
    <property type="match status" value="1"/>
</dbReference>
<dbReference type="EMBL" id="VBUF01000001">
    <property type="protein sequence ID" value="TLS72921.1"/>
    <property type="molecule type" value="Genomic_DNA"/>
</dbReference>
<dbReference type="PROSITE" id="PS00109">
    <property type="entry name" value="PROTEIN_KINASE_TYR"/>
    <property type="match status" value="1"/>
</dbReference>
<protein>
    <recommendedName>
        <fullName evidence="3">Protein kinase domain-containing protein</fullName>
    </recommendedName>
</protein>
<dbReference type="AlphaFoldDB" id="A0A5R9H2F8"/>
<evidence type="ECO:0008006" key="3">
    <source>
        <dbReference type="Google" id="ProtNLM"/>
    </source>
</evidence>
<dbReference type="GO" id="GO:0004672">
    <property type="term" value="F:protein kinase activity"/>
    <property type="evidence" value="ECO:0007669"/>
    <property type="project" value="InterPro"/>
</dbReference>
<dbReference type="Proteomes" id="UP000308001">
    <property type="component" value="Unassembled WGS sequence"/>
</dbReference>
<proteinExistence type="predicted"/>